<sequence length="176" mass="19756">MTQTPNHSPNPYQAPGDDKAPAVVDDGPALASRWHRFFGAIIDSLIQGIILFPAMYFSGAWQSMMNNNGQLNLGTTAIWFVIGEVLFLVLQGWLLINRQQTIGKWLLNMRIVGTQQPEVPLGRIYGLRYLLFHFLAQIPLINLVMLVDALMIFRPDRRCLHDLAAGTRVIQTTAQA</sequence>
<evidence type="ECO:0000256" key="2">
    <source>
        <dbReference type="ARBA" id="ARBA00022475"/>
    </source>
</evidence>
<evidence type="ECO:0000256" key="6">
    <source>
        <dbReference type="SAM" id="Phobius"/>
    </source>
</evidence>
<dbReference type="EMBL" id="AMRJ01000003">
    <property type="protein sequence ID" value="EKF75377.1"/>
    <property type="molecule type" value="Genomic_DNA"/>
</dbReference>
<evidence type="ECO:0000259" key="7">
    <source>
        <dbReference type="Pfam" id="PF06271"/>
    </source>
</evidence>
<keyword evidence="3 6" id="KW-0812">Transmembrane</keyword>
<feature type="transmembrane region" description="Helical" evidence="6">
    <location>
        <begin position="130"/>
        <end position="153"/>
    </location>
</feature>
<comment type="subcellular location">
    <subcellularLocation>
        <location evidence="1">Cell membrane</location>
        <topology evidence="1">Multi-pass membrane protein</topology>
    </subcellularLocation>
</comment>
<organism evidence="8 9">
    <name type="scientific">Alcanivorax hongdengensis A-11-3</name>
    <dbReference type="NCBI Taxonomy" id="1177179"/>
    <lineage>
        <taxon>Bacteria</taxon>
        <taxon>Pseudomonadati</taxon>
        <taxon>Pseudomonadota</taxon>
        <taxon>Gammaproteobacteria</taxon>
        <taxon>Oceanospirillales</taxon>
        <taxon>Alcanivoracaceae</taxon>
        <taxon>Alcanivorax</taxon>
    </lineage>
</organism>
<gene>
    <name evidence="8" type="ORF">A11A3_03434</name>
</gene>
<feature type="domain" description="RDD" evidence="7">
    <location>
        <begin position="31"/>
        <end position="166"/>
    </location>
</feature>
<dbReference type="InterPro" id="IPR051791">
    <property type="entry name" value="Pra-immunoreactive"/>
</dbReference>
<dbReference type="PANTHER" id="PTHR36115:SF4">
    <property type="entry name" value="MEMBRANE PROTEIN"/>
    <property type="match status" value="1"/>
</dbReference>
<dbReference type="STRING" id="1177179.A11A3_03434"/>
<dbReference type="Proteomes" id="UP000010164">
    <property type="component" value="Unassembled WGS sequence"/>
</dbReference>
<feature type="transmembrane region" description="Helical" evidence="6">
    <location>
        <begin position="37"/>
        <end position="57"/>
    </location>
</feature>
<keyword evidence="5 6" id="KW-0472">Membrane</keyword>
<keyword evidence="9" id="KW-1185">Reference proteome</keyword>
<evidence type="ECO:0000313" key="8">
    <source>
        <dbReference type="EMBL" id="EKF75377.1"/>
    </source>
</evidence>
<dbReference type="PANTHER" id="PTHR36115">
    <property type="entry name" value="PROLINE-RICH ANTIGEN HOMOLOG-RELATED"/>
    <property type="match status" value="1"/>
</dbReference>
<evidence type="ECO:0000256" key="1">
    <source>
        <dbReference type="ARBA" id="ARBA00004651"/>
    </source>
</evidence>
<proteinExistence type="predicted"/>
<keyword evidence="2" id="KW-1003">Cell membrane</keyword>
<dbReference type="OrthoDB" id="8612316at2"/>
<dbReference type="GO" id="GO:0005886">
    <property type="term" value="C:plasma membrane"/>
    <property type="evidence" value="ECO:0007669"/>
    <property type="project" value="UniProtKB-SubCell"/>
</dbReference>
<evidence type="ECO:0000256" key="3">
    <source>
        <dbReference type="ARBA" id="ARBA00022692"/>
    </source>
</evidence>
<protein>
    <recommendedName>
        <fullName evidence="7">RDD domain-containing protein</fullName>
    </recommendedName>
</protein>
<feature type="transmembrane region" description="Helical" evidence="6">
    <location>
        <begin position="77"/>
        <end position="96"/>
    </location>
</feature>
<name>L0WGX9_9GAMM</name>
<dbReference type="PATRIC" id="fig|1177179.3.peg.686"/>
<evidence type="ECO:0000256" key="5">
    <source>
        <dbReference type="ARBA" id="ARBA00023136"/>
    </source>
</evidence>
<keyword evidence="4 6" id="KW-1133">Transmembrane helix</keyword>
<reference evidence="8 9" key="1">
    <citation type="journal article" date="2012" name="J. Bacteriol.">
        <title>Genome Sequence of the Alkane-Degrading Bacterium Alcanivorax hongdengensis Type Strain A-11-3.</title>
        <authorList>
            <person name="Lai Q."/>
            <person name="Shao Z."/>
        </authorList>
    </citation>
    <scope>NUCLEOTIDE SEQUENCE [LARGE SCALE GENOMIC DNA]</scope>
    <source>
        <strain evidence="8 9">A-11-3</strain>
    </source>
</reference>
<dbReference type="Pfam" id="PF06271">
    <property type="entry name" value="RDD"/>
    <property type="match status" value="1"/>
</dbReference>
<evidence type="ECO:0000256" key="4">
    <source>
        <dbReference type="ARBA" id="ARBA00022989"/>
    </source>
</evidence>
<dbReference type="AlphaFoldDB" id="L0WGX9"/>
<dbReference type="RefSeq" id="WP_008927873.1">
    <property type="nucleotide sequence ID" value="NZ_AMRJ01000003.1"/>
</dbReference>
<evidence type="ECO:0000313" key="9">
    <source>
        <dbReference type="Proteomes" id="UP000010164"/>
    </source>
</evidence>
<dbReference type="InterPro" id="IPR010432">
    <property type="entry name" value="RDD"/>
</dbReference>
<dbReference type="eggNOG" id="COG1714">
    <property type="taxonomic scope" value="Bacteria"/>
</dbReference>
<accession>L0WGX9</accession>
<comment type="caution">
    <text evidence="8">The sequence shown here is derived from an EMBL/GenBank/DDBJ whole genome shotgun (WGS) entry which is preliminary data.</text>
</comment>